<dbReference type="CTD" id="6755215"/>
<dbReference type="FunCoup" id="B3S2G2">
    <property type="interactions" value="1179"/>
</dbReference>
<evidence type="ECO:0000256" key="4">
    <source>
        <dbReference type="ARBA" id="ARBA00006218"/>
    </source>
</evidence>
<dbReference type="FunFam" id="3.30.1380.20:FF:000005">
    <property type="entry name" value="Trafficking protein particle complex subunit 5"/>
    <property type="match status" value="1"/>
</dbReference>
<dbReference type="HOGENOM" id="CLU_073154_2_0_1"/>
<sequence length="191" mass="21715">MESKSASIQRKSTNILEKPLSKGRGEINLSTFAFLFSELVQYCQNRSSSVVDLQQKLASLGHHVGTRILDALYLRERGSKRELRLLQALIFVKTTVWKSCFGREADKLELSNDDEKTYYIIENESLVNKFIFVPKDKGSLNCAAFSGGIIEAVLNGLNFPCNVTVHWHKGTTYMIKFEESVLMREKSLESR</sequence>
<organism evidence="11 12">
    <name type="scientific">Trichoplax adhaerens</name>
    <name type="common">Trichoplax reptans</name>
    <dbReference type="NCBI Taxonomy" id="10228"/>
    <lineage>
        <taxon>Eukaryota</taxon>
        <taxon>Metazoa</taxon>
        <taxon>Placozoa</taxon>
        <taxon>Uniplacotomia</taxon>
        <taxon>Trichoplacea</taxon>
        <taxon>Trichoplacidae</taxon>
        <taxon>Trichoplax</taxon>
    </lineage>
</organism>
<dbReference type="GO" id="GO:1990070">
    <property type="term" value="C:TRAPPI protein complex"/>
    <property type="evidence" value="ECO:0000318"/>
    <property type="project" value="GO_Central"/>
</dbReference>
<dbReference type="GO" id="GO:1990071">
    <property type="term" value="C:TRAPPII protein complex"/>
    <property type="evidence" value="ECO:0000318"/>
    <property type="project" value="GO_Central"/>
</dbReference>
<dbReference type="EMBL" id="DS985247">
    <property type="protein sequence ID" value="EDV23412.1"/>
    <property type="molecule type" value="Genomic_DNA"/>
</dbReference>
<dbReference type="GO" id="GO:0006888">
    <property type="term" value="P:endoplasmic reticulum to Golgi vesicle-mediated transport"/>
    <property type="evidence" value="ECO:0000318"/>
    <property type="project" value="GO_Central"/>
</dbReference>
<comment type="subcellular location">
    <subcellularLocation>
        <location evidence="3">Endoplasmic reticulum</location>
    </subcellularLocation>
    <subcellularLocation>
        <location evidence="2 10">Golgi apparatus</location>
        <location evidence="2 10">cis-Golgi network</location>
    </subcellularLocation>
</comment>
<dbReference type="CDD" id="cd14943">
    <property type="entry name" value="TRAPPC5_Trs31"/>
    <property type="match status" value="1"/>
</dbReference>
<name>B3S2G2_TRIAD</name>
<evidence type="ECO:0000256" key="3">
    <source>
        <dbReference type="ARBA" id="ARBA00004240"/>
    </source>
</evidence>
<evidence type="ECO:0000313" key="11">
    <source>
        <dbReference type="EMBL" id="EDV23412.1"/>
    </source>
</evidence>
<dbReference type="Pfam" id="PF04051">
    <property type="entry name" value="TRAPP"/>
    <property type="match status" value="1"/>
</dbReference>
<dbReference type="Gene3D" id="3.30.1380.20">
    <property type="entry name" value="Trafficking protein particle complex subunit 3"/>
    <property type="match status" value="1"/>
</dbReference>
<reference evidence="11 12" key="1">
    <citation type="journal article" date="2008" name="Nature">
        <title>The Trichoplax genome and the nature of placozoans.</title>
        <authorList>
            <person name="Srivastava M."/>
            <person name="Begovic E."/>
            <person name="Chapman J."/>
            <person name="Putnam N.H."/>
            <person name="Hellsten U."/>
            <person name="Kawashima T."/>
            <person name="Kuo A."/>
            <person name="Mitros T."/>
            <person name="Salamov A."/>
            <person name="Carpenter M.L."/>
            <person name="Signorovitch A.Y."/>
            <person name="Moreno M.A."/>
            <person name="Kamm K."/>
            <person name="Grimwood J."/>
            <person name="Schmutz J."/>
            <person name="Shapiro H."/>
            <person name="Grigoriev I.V."/>
            <person name="Buss L.W."/>
            <person name="Schierwater B."/>
            <person name="Dellaporta S.L."/>
            <person name="Rokhsar D.S."/>
        </authorList>
    </citation>
    <scope>NUCLEOTIDE SEQUENCE [LARGE SCALE GENOMIC DNA]</scope>
    <source>
        <strain evidence="11 12">Grell-BS-1999</strain>
    </source>
</reference>
<proteinExistence type="inferred from homology"/>
<evidence type="ECO:0000256" key="2">
    <source>
        <dbReference type="ARBA" id="ARBA00004222"/>
    </source>
</evidence>
<protein>
    <recommendedName>
        <fullName evidence="9 10">Trafficking protein particle complex subunit 5</fullName>
    </recommendedName>
</protein>
<dbReference type="SUPFAM" id="SSF111126">
    <property type="entry name" value="Ligand-binding domain in the NO signalling and Golgi transport"/>
    <property type="match status" value="1"/>
</dbReference>
<evidence type="ECO:0000256" key="8">
    <source>
        <dbReference type="ARBA" id="ARBA00023034"/>
    </source>
</evidence>
<accession>B3S2G2</accession>
<evidence type="ECO:0000256" key="9">
    <source>
        <dbReference type="ARBA" id="ARBA00068379"/>
    </source>
</evidence>
<dbReference type="PANTHER" id="PTHR20902">
    <property type="entry name" value="41-2 PROTEIN ANTIGEN-RELATED"/>
    <property type="match status" value="1"/>
</dbReference>
<dbReference type="PhylomeDB" id="B3S2G2"/>
<dbReference type="InParanoid" id="B3S2G2"/>
<dbReference type="OMA" id="YMVKFDD"/>
<evidence type="ECO:0000256" key="7">
    <source>
        <dbReference type="ARBA" id="ARBA00022892"/>
    </source>
</evidence>
<evidence type="ECO:0000256" key="1">
    <source>
        <dbReference type="ARBA" id="ARBA00002910"/>
    </source>
</evidence>
<dbReference type="GO" id="GO:0005783">
    <property type="term" value="C:endoplasmic reticulum"/>
    <property type="evidence" value="ECO:0007669"/>
    <property type="project" value="UniProtKB-SubCell"/>
</dbReference>
<dbReference type="PIRSF" id="PIRSF017479">
    <property type="entry name" value="TRAPP_I_complex_Trs31"/>
    <property type="match status" value="1"/>
</dbReference>
<keyword evidence="6 10" id="KW-0256">Endoplasmic reticulum</keyword>
<keyword evidence="12" id="KW-1185">Reference proteome</keyword>
<comment type="function">
    <text evidence="1 10">May play a role in vesicular transport from endoplasmic reticulum to Golgi.</text>
</comment>
<dbReference type="GO" id="GO:1990072">
    <property type="term" value="C:TRAPPIII protein complex"/>
    <property type="evidence" value="ECO:0000318"/>
    <property type="project" value="GO_Central"/>
</dbReference>
<dbReference type="eggNOG" id="KOG3315">
    <property type="taxonomic scope" value="Eukaryota"/>
</dbReference>
<dbReference type="PANTHER" id="PTHR20902:SF0">
    <property type="entry name" value="TRAFFICKING PROTEIN PARTICLE COMPLEX SUBUNIT 5"/>
    <property type="match status" value="1"/>
</dbReference>
<comment type="subunit">
    <text evidence="10">Part of the multisubunit TRAPP (transport protein particle) complex.</text>
</comment>
<keyword evidence="8 10" id="KW-0333">Golgi apparatus</keyword>
<evidence type="ECO:0000313" key="12">
    <source>
        <dbReference type="Proteomes" id="UP000009022"/>
    </source>
</evidence>
<dbReference type="OrthoDB" id="10254842at2759"/>
<comment type="similarity">
    <text evidence="4 10">Belongs to the TRAPP small subunits family. BET3 subfamily.</text>
</comment>
<dbReference type="AlphaFoldDB" id="B3S2G2"/>
<dbReference type="RefSeq" id="XP_002114322.1">
    <property type="nucleotide sequence ID" value="XM_002114286.1"/>
</dbReference>
<dbReference type="InterPro" id="IPR007194">
    <property type="entry name" value="TRAPP_component"/>
</dbReference>
<dbReference type="GeneID" id="6755215"/>
<dbReference type="Proteomes" id="UP000009022">
    <property type="component" value="Unassembled WGS sequence"/>
</dbReference>
<dbReference type="STRING" id="10228.B3S2G2"/>
<evidence type="ECO:0000256" key="5">
    <source>
        <dbReference type="ARBA" id="ARBA00022448"/>
    </source>
</evidence>
<keyword evidence="5 10" id="KW-0813">Transport</keyword>
<gene>
    <name evidence="11" type="ORF">TRIADDRAFT_27645</name>
</gene>
<dbReference type="KEGG" id="tad:TRIADDRAFT_27645"/>
<keyword evidence="7 10" id="KW-0931">ER-Golgi transport</keyword>
<evidence type="ECO:0000256" key="6">
    <source>
        <dbReference type="ARBA" id="ARBA00022824"/>
    </source>
</evidence>
<dbReference type="InterPro" id="IPR016696">
    <property type="entry name" value="TRAPP-I_su5"/>
</dbReference>
<evidence type="ECO:0000256" key="10">
    <source>
        <dbReference type="PIRNR" id="PIRNR017479"/>
    </source>
</evidence>
<dbReference type="InterPro" id="IPR024096">
    <property type="entry name" value="NO_sig/Golgi_transp_ligand-bd"/>
</dbReference>